<accession>G9YH48</accession>
<reference evidence="2 3" key="1">
    <citation type="submission" date="2011-08" db="EMBL/GenBank/DDBJ databases">
        <authorList>
            <person name="Weinstock G."/>
            <person name="Sodergren E."/>
            <person name="Clifton S."/>
            <person name="Fulton L."/>
            <person name="Fulton B."/>
            <person name="Courtney L."/>
            <person name="Fronick C."/>
            <person name="Harrison M."/>
            <person name="Strong C."/>
            <person name="Farmer C."/>
            <person name="Delahaunty K."/>
            <person name="Markovic C."/>
            <person name="Hall O."/>
            <person name="Minx P."/>
            <person name="Tomlinson C."/>
            <person name="Mitreva M."/>
            <person name="Hou S."/>
            <person name="Chen J."/>
            <person name="Wollam A."/>
            <person name="Pepin K.H."/>
            <person name="Johnson M."/>
            <person name="Bhonagiri V."/>
            <person name="Zhang X."/>
            <person name="Suruliraj S."/>
            <person name="Warren W."/>
            <person name="Chinwalla A."/>
            <person name="Mardis E.R."/>
            <person name="Wilson R.K."/>
        </authorList>
    </citation>
    <scope>NUCLEOTIDE SEQUENCE [LARGE SCALE GENOMIC DNA]</scope>
    <source>
        <strain evidence="2 3">F0357</strain>
    </source>
</reference>
<dbReference type="Proteomes" id="UP000005481">
    <property type="component" value="Unassembled WGS sequence"/>
</dbReference>
<evidence type="ECO:0008006" key="4">
    <source>
        <dbReference type="Google" id="ProtNLM"/>
    </source>
</evidence>
<dbReference type="HOGENOM" id="CLU_166657_3_0_9"/>
<dbReference type="Pfam" id="PF14209">
    <property type="entry name" value="DUF4321"/>
    <property type="match status" value="1"/>
</dbReference>
<evidence type="ECO:0000313" key="2">
    <source>
        <dbReference type="EMBL" id="EHM41103.1"/>
    </source>
</evidence>
<feature type="transmembrane region" description="Helical" evidence="1">
    <location>
        <begin position="92"/>
        <end position="113"/>
    </location>
</feature>
<dbReference type="AlphaFoldDB" id="G9YH48"/>
<protein>
    <recommendedName>
        <fullName evidence="4">DUF4321 domain-containing protein</fullName>
    </recommendedName>
</protein>
<gene>
    <name evidence="2" type="ORF">HMPREF0080_00975</name>
</gene>
<dbReference type="eggNOG" id="ENOG5032ZDI">
    <property type="taxonomic scope" value="Bacteria"/>
</dbReference>
<keyword evidence="1" id="KW-0472">Membrane</keyword>
<dbReference type="EMBL" id="AGCJ01000038">
    <property type="protein sequence ID" value="EHM41103.1"/>
    <property type="molecule type" value="Genomic_DNA"/>
</dbReference>
<dbReference type="STRING" id="861450.HMPREF0080_00975"/>
<evidence type="ECO:0000256" key="1">
    <source>
        <dbReference type="SAM" id="Phobius"/>
    </source>
</evidence>
<evidence type="ECO:0000313" key="3">
    <source>
        <dbReference type="Proteomes" id="UP000005481"/>
    </source>
</evidence>
<dbReference type="InterPro" id="IPR025470">
    <property type="entry name" value="DUF4321"/>
</dbReference>
<dbReference type="PATRIC" id="fig|861450.3.peg.913"/>
<comment type="caution">
    <text evidence="2">The sequence shown here is derived from an EMBL/GenBank/DDBJ whole genome shotgun (WGS) entry which is preliminary data.</text>
</comment>
<proteinExistence type="predicted"/>
<keyword evidence="1" id="KW-0812">Transmembrane</keyword>
<keyword evidence="3" id="KW-1185">Reference proteome</keyword>
<organism evidence="2 3">
    <name type="scientific">Anaeroglobus geminatus F0357</name>
    <dbReference type="NCBI Taxonomy" id="861450"/>
    <lineage>
        <taxon>Bacteria</taxon>
        <taxon>Bacillati</taxon>
        <taxon>Bacillota</taxon>
        <taxon>Negativicutes</taxon>
        <taxon>Veillonellales</taxon>
        <taxon>Veillonellaceae</taxon>
        <taxon>Anaeroglobus</taxon>
    </lineage>
</organism>
<feature type="transmembrane region" description="Helical" evidence="1">
    <location>
        <begin position="36"/>
        <end position="57"/>
    </location>
</feature>
<sequence length="116" mass="12734">MEGILFILMYRFITCIMKKVLMTGGNLMKAAGSKGALFLILFLVAGGILGGIIGDVLSSLNIVSIMPALTKHYEIFNIQNVRLNLYILELSFGIHFAPNLLSIIGILGAVFIYRRV</sequence>
<name>G9YH48_9FIRM</name>
<keyword evidence="1" id="KW-1133">Transmembrane helix</keyword>